<dbReference type="InterPro" id="IPR001360">
    <property type="entry name" value="Glyco_hydro_1"/>
</dbReference>
<dbReference type="InterPro" id="IPR033132">
    <property type="entry name" value="GH_1_N_CS"/>
</dbReference>
<dbReference type="RefSeq" id="XP_035664633.1">
    <property type="nucleotide sequence ID" value="XM_035808740.1"/>
</dbReference>
<organism evidence="5 6">
    <name type="scientific">Branchiostoma floridae</name>
    <name type="common">Florida lancelet</name>
    <name type="synonym">Amphioxus</name>
    <dbReference type="NCBI Taxonomy" id="7739"/>
    <lineage>
        <taxon>Eukaryota</taxon>
        <taxon>Metazoa</taxon>
        <taxon>Chordata</taxon>
        <taxon>Cephalochordata</taxon>
        <taxon>Leptocardii</taxon>
        <taxon>Amphioxiformes</taxon>
        <taxon>Branchiostomatidae</taxon>
        <taxon>Branchiostoma</taxon>
    </lineage>
</organism>
<keyword evidence="3" id="KW-0326">Glycosidase</keyword>
<keyword evidence="5" id="KW-1185">Reference proteome</keyword>
<evidence type="ECO:0000256" key="1">
    <source>
        <dbReference type="ARBA" id="ARBA00010838"/>
    </source>
</evidence>
<dbReference type="AlphaFoldDB" id="A0A9J7KL90"/>
<gene>
    <name evidence="6" type="primary">LOC118408117</name>
</gene>
<dbReference type="PANTHER" id="PTHR10353:SF36">
    <property type="entry name" value="LP05116P"/>
    <property type="match status" value="1"/>
</dbReference>
<dbReference type="GO" id="GO:0004553">
    <property type="term" value="F:hydrolase activity, hydrolyzing O-glycosyl compounds"/>
    <property type="evidence" value="ECO:0007669"/>
    <property type="project" value="InterPro"/>
</dbReference>
<dbReference type="InterPro" id="IPR017853">
    <property type="entry name" value="GH"/>
</dbReference>
<proteinExistence type="inferred from homology"/>
<evidence type="ECO:0000313" key="6">
    <source>
        <dbReference type="RefSeq" id="XP_035664633.1"/>
    </source>
</evidence>
<evidence type="ECO:0000256" key="2">
    <source>
        <dbReference type="ARBA" id="ARBA00022801"/>
    </source>
</evidence>
<evidence type="ECO:0000313" key="5">
    <source>
        <dbReference type="Proteomes" id="UP000001554"/>
    </source>
</evidence>
<protein>
    <submittedName>
        <fullName evidence="6">Beta-glucosidase A-like</fullName>
    </submittedName>
</protein>
<dbReference type="GeneID" id="118408117"/>
<dbReference type="PANTHER" id="PTHR10353">
    <property type="entry name" value="GLYCOSYL HYDROLASE"/>
    <property type="match status" value="1"/>
</dbReference>
<dbReference type="SUPFAM" id="SSF51445">
    <property type="entry name" value="(Trans)glycosidases"/>
    <property type="match status" value="1"/>
</dbReference>
<dbReference type="Pfam" id="PF00232">
    <property type="entry name" value="Glyco_hydro_1"/>
    <property type="match status" value="1"/>
</dbReference>
<comment type="similarity">
    <text evidence="1 4">Belongs to the glycosyl hydrolase 1 family.</text>
</comment>
<evidence type="ECO:0000256" key="3">
    <source>
        <dbReference type="ARBA" id="ARBA00023295"/>
    </source>
</evidence>
<reference evidence="6" key="1">
    <citation type="submission" date="2025-08" db="UniProtKB">
        <authorList>
            <consortium name="RefSeq"/>
        </authorList>
    </citation>
    <scope>IDENTIFICATION</scope>
    <source>
        <strain evidence="6">S238N-H82</strain>
        <tissue evidence="6">Testes</tissue>
    </source>
</reference>
<dbReference type="KEGG" id="bfo:118408117"/>
<dbReference type="OrthoDB" id="65569at2759"/>
<dbReference type="Proteomes" id="UP000001554">
    <property type="component" value="Unplaced"/>
</dbReference>
<keyword evidence="2" id="KW-0378">Hydrolase</keyword>
<evidence type="ECO:0000256" key="4">
    <source>
        <dbReference type="RuleBase" id="RU003690"/>
    </source>
</evidence>
<sequence length="155" mass="17393">MSVVVSDSAMERGKFVCFLFVVSLTLSLVNGTYDKERDALLKGTFPNDFIWSAGTAAYQVEGAWNTSGKGPSVWDTFAHQGNVNSQHTGDVACDSYNKYPEDVQLMKQMGLRYYRFSISWPRIFPTGQSSFHNHLSQTTKKQAVLPIDIAERQII</sequence>
<name>A0A9J7KL90_BRAFL</name>
<dbReference type="Gene3D" id="3.20.20.80">
    <property type="entry name" value="Glycosidases"/>
    <property type="match status" value="1"/>
</dbReference>
<dbReference type="GO" id="GO:0005975">
    <property type="term" value="P:carbohydrate metabolic process"/>
    <property type="evidence" value="ECO:0007669"/>
    <property type="project" value="InterPro"/>
</dbReference>
<accession>A0A9J7KL90</accession>
<dbReference type="PROSITE" id="PS00653">
    <property type="entry name" value="GLYCOSYL_HYDROL_F1_2"/>
    <property type="match status" value="1"/>
</dbReference>